<dbReference type="InterPro" id="IPR019734">
    <property type="entry name" value="TPR_rpt"/>
</dbReference>
<evidence type="ECO:0000313" key="5">
    <source>
        <dbReference type="EMBL" id="MEU9351626.1"/>
    </source>
</evidence>
<keyword evidence="1" id="KW-0677">Repeat</keyword>
<feature type="repeat" description="TPR" evidence="3">
    <location>
        <begin position="677"/>
        <end position="710"/>
    </location>
</feature>
<accession>A0ABV3E3B2</accession>
<proteinExistence type="predicted"/>
<feature type="repeat" description="TPR" evidence="3">
    <location>
        <begin position="711"/>
        <end position="744"/>
    </location>
</feature>
<evidence type="ECO:0000256" key="3">
    <source>
        <dbReference type="PROSITE-ProRule" id="PRU00339"/>
    </source>
</evidence>
<dbReference type="Gene3D" id="1.25.40.10">
    <property type="entry name" value="Tetratricopeptide repeat domain"/>
    <property type="match status" value="2"/>
</dbReference>
<comment type="caution">
    <text evidence="5">The sequence shown here is derived from an EMBL/GenBank/DDBJ whole genome shotgun (WGS) entry which is preliminary data.</text>
</comment>
<feature type="repeat" description="TPR" evidence="3">
    <location>
        <begin position="779"/>
        <end position="812"/>
    </location>
</feature>
<dbReference type="Pfam" id="PF13432">
    <property type="entry name" value="TPR_16"/>
    <property type="match status" value="1"/>
</dbReference>
<name>A0ABV3E3B2_9ACTN</name>
<evidence type="ECO:0000256" key="2">
    <source>
        <dbReference type="ARBA" id="ARBA00022803"/>
    </source>
</evidence>
<dbReference type="InterPro" id="IPR050498">
    <property type="entry name" value="Ycf3"/>
</dbReference>
<dbReference type="SMART" id="SM00028">
    <property type="entry name" value="TPR"/>
    <property type="match status" value="6"/>
</dbReference>
<dbReference type="Proteomes" id="UP001551582">
    <property type="component" value="Unassembled WGS sequence"/>
</dbReference>
<dbReference type="PROSITE" id="PS50005">
    <property type="entry name" value="TPR"/>
    <property type="match status" value="5"/>
</dbReference>
<dbReference type="PANTHER" id="PTHR44858:SF1">
    <property type="entry name" value="UDP-N-ACETYLGLUCOSAMINE--PEPTIDE N-ACETYLGLUCOSAMINYLTRANSFERASE SPINDLY-RELATED"/>
    <property type="match status" value="1"/>
</dbReference>
<feature type="region of interest" description="Disordered" evidence="4">
    <location>
        <begin position="569"/>
        <end position="632"/>
    </location>
</feature>
<feature type="compositionally biased region" description="Acidic residues" evidence="4">
    <location>
        <begin position="620"/>
        <end position="630"/>
    </location>
</feature>
<keyword evidence="6" id="KW-1185">Reference proteome</keyword>
<evidence type="ECO:0000256" key="1">
    <source>
        <dbReference type="ARBA" id="ARBA00022737"/>
    </source>
</evidence>
<feature type="repeat" description="TPR" evidence="3">
    <location>
        <begin position="813"/>
        <end position="846"/>
    </location>
</feature>
<dbReference type="SUPFAM" id="SSF48439">
    <property type="entry name" value="Protein prenylyltransferase"/>
    <property type="match status" value="1"/>
</dbReference>
<reference evidence="5 6" key="1">
    <citation type="submission" date="2024-06" db="EMBL/GenBank/DDBJ databases">
        <title>The Natural Products Discovery Center: Release of the First 8490 Sequenced Strains for Exploring Actinobacteria Biosynthetic Diversity.</title>
        <authorList>
            <person name="Kalkreuter E."/>
            <person name="Kautsar S.A."/>
            <person name="Yang D."/>
            <person name="Bader C.D."/>
            <person name="Teijaro C.N."/>
            <person name="Fluegel L."/>
            <person name="Davis C.M."/>
            <person name="Simpson J.R."/>
            <person name="Lauterbach L."/>
            <person name="Steele A.D."/>
            <person name="Gui C."/>
            <person name="Meng S."/>
            <person name="Li G."/>
            <person name="Viehrig K."/>
            <person name="Ye F."/>
            <person name="Su P."/>
            <person name="Kiefer A.F."/>
            <person name="Nichols A."/>
            <person name="Cepeda A.J."/>
            <person name="Yan W."/>
            <person name="Fan B."/>
            <person name="Jiang Y."/>
            <person name="Adhikari A."/>
            <person name="Zheng C.-J."/>
            <person name="Schuster L."/>
            <person name="Cowan T.M."/>
            <person name="Smanski M.J."/>
            <person name="Chevrette M.G."/>
            <person name="De Carvalho L.P.S."/>
            <person name="Shen B."/>
        </authorList>
    </citation>
    <scope>NUCLEOTIDE SEQUENCE [LARGE SCALE GENOMIC DNA]</scope>
    <source>
        <strain evidence="5 6">NPDC048274</strain>
    </source>
</reference>
<dbReference type="InterPro" id="IPR011990">
    <property type="entry name" value="TPR-like_helical_dom_sf"/>
</dbReference>
<gene>
    <name evidence="5" type="ORF">AB0D65_11575</name>
</gene>
<evidence type="ECO:0000256" key="4">
    <source>
        <dbReference type="SAM" id="MobiDB-lite"/>
    </source>
</evidence>
<protein>
    <submittedName>
        <fullName evidence="5">Tetratricopeptide repeat protein</fullName>
    </submittedName>
</protein>
<keyword evidence="2 3" id="KW-0802">TPR repeat</keyword>
<sequence>MAQAQPSMQQLIQRRRRAGLVARSVERELFRANFDTPPEDERHRFLFHVHGDTGVGKTFLLREFEQIARERGALTAYVDESAGSVPEALAVMCRQFAAQGARFKELDKVLAAHRERRHEAEAAALAALDPEPEGGPSAGSMAVARAGLAGLGLIPGAGAFVGVLDPAQLAQGADRLRSGLSARFRSHEDVQLVLAPESVLSPVLTKELSDAAASVPWIALFFDTYERTGPFLDGWLHDVMTTDRYGALPATVVVVTAGQRPFDTARWGGFADFMTAVPLEPFTEAEARGLLAARGVTAEPVVNEVLRLTGGLPVLVSTLAGTRPAGPDDVHDPSATAVERFLKWEPDPVRRSAALAGALPRRLDADVFRVVADCDPEQLDELYGWLSTLPFADERAGRLRYHDVVRAPMLRLQRRRSPRGWAERQRRLADLFRLWREESETGRDAGVLWADEEWRELRLAESYHLLCARDREALSMVLRDLVDACDQGESVAGRWVGVLEEAGRDAELRTVAAWGRQLSRAFAGGGTEAVLEQLLTDSGFGAVVVDVLGSTATGRPGGILAHASAPEVRYRPPGGASPVPGDVEVRDAEEPYTEDRGVEVRDAEEPYTEDRGVEVRDAEEPYTEDQDAEDPGWGVRLAPEIVARVHRSRAVSQGVRGEYQAALTDLDRALTLTPDDARSRALRGEYLRILRRHDEAARDLERAVALDPAHDYAWASLGATRLALGDPAAALAALDRALELKPDYPWALIRRARVLRELGDPGRRLADLDRAVGLQPDSPWAHCERGDALRAAGRDEEALAAYDLALALDPDYASAYASRGVCRFRLGRLTDALSDLDRALELDPSYVWARTQRDAVVRHRDG</sequence>
<dbReference type="PROSITE" id="PS50293">
    <property type="entry name" value="TPR_REGION"/>
    <property type="match status" value="1"/>
</dbReference>
<evidence type="ECO:0000313" key="6">
    <source>
        <dbReference type="Proteomes" id="UP001551582"/>
    </source>
</evidence>
<feature type="repeat" description="TPR" evidence="3">
    <location>
        <begin position="643"/>
        <end position="676"/>
    </location>
</feature>
<dbReference type="Pfam" id="PF13414">
    <property type="entry name" value="TPR_11"/>
    <property type="match status" value="1"/>
</dbReference>
<feature type="compositionally biased region" description="Basic and acidic residues" evidence="4">
    <location>
        <begin position="583"/>
        <end position="619"/>
    </location>
</feature>
<dbReference type="EMBL" id="JBEZLS010000007">
    <property type="protein sequence ID" value="MEU9351626.1"/>
    <property type="molecule type" value="Genomic_DNA"/>
</dbReference>
<dbReference type="PANTHER" id="PTHR44858">
    <property type="entry name" value="TETRATRICOPEPTIDE REPEAT PROTEIN 6"/>
    <property type="match status" value="1"/>
</dbReference>
<organism evidence="5 6">
    <name type="scientific">Streptomyces griseoloalbus</name>
    <dbReference type="NCBI Taxonomy" id="67303"/>
    <lineage>
        <taxon>Bacteria</taxon>
        <taxon>Bacillati</taxon>
        <taxon>Actinomycetota</taxon>
        <taxon>Actinomycetes</taxon>
        <taxon>Kitasatosporales</taxon>
        <taxon>Streptomycetaceae</taxon>
        <taxon>Streptomyces</taxon>
    </lineage>
</organism>